<organism evidence="2">
    <name type="scientific">Acidicaldus sp</name>
    <dbReference type="NCBI Taxonomy" id="1872105"/>
    <lineage>
        <taxon>Bacteria</taxon>
        <taxon>Pseudomonadati</taxon>
        <taxon>Pseudomonadota</taxon>
        <taxon>Alphaproteobacteria</taxon>
        <taxon>Acetobacterales</taxon>
        <taxon>Acetobacteraceae</taxon>
        <taxon>Acidicaldus</taxon>
    </lineage>
</organism>
<dbReference type="EMBL" id="DTQM01000198">
    <property type="protein sequence ID" value="HGC43595.1"/>
    <property type="molecule type" value="Genomic_DNA"/>
</dbReference>
<comment type="caution">
    <text evidence="2">The sequence shown here is derived from an EMBL/GenBank/DDBJ whole genome shotgun (WGS) entry which is preliminary data.</text>
</comment>
<gene>
    <name evidence="2" type="ORF">ENY07_10310</name>
</gene>
<dbReference type="InterPro" id="IPR029032">
    <property type="entry name" value="AhpD-like"/>
</dbReference>
<evidence type="ECO:0000313" key="2">
    <source>
        <dbReference type="EMBL" id="HGC43595.1"/>
    </source>
</evidence>
<sequence>MTPEQQAVAKAIAAGPRGGLAGPFNAWLRSPDLADRLQRVGEYVRFKTSLPHRLNELAILLVARAWDAQFEWYAHYQFAMKAGLSPAIADAIAQRRRPAEMSADETVVYDFCNELLTTKHVSDATYNAAAARFGAQGVIDLIGVTGYYVMVSLTLNVAEVPVPPDSTVPALPK</sequence>
<feature type="domain" description="Carboxymuconolactone decarboxylase-like" evidence="1">
    <location>
        <begin position="31"/>
        <end position="96"/>
    </location>
</feature>
<name>A0A8J4HB31_9PROT</name>
<dbReference type="PANTHER" id="PTHR34846">
    <property type="entry name" value="4-CARBOXYMUCONOLACTONE DECARBOXYLASE FAMILY PROTEIN (AFU_ORTHOLOGUE AFUA_6G11590)"/>
    <property type="match status" value="1"/>
</dbReference>
<protein>
    <submittedName>
        <fullName evidence="2">Carboxymuconolactone decarboxylase family protein</fullName>
    </submittedName>
</protein>
<evidence type="ECO:0000259" key="1">
    <source>
        <dbReference type="Pfam" id="PF02627"/>
    </source>
</evidence>
<dbReference type="PANTHER" id="PTHR34846:SF11">
    <property type="entry name" value="4-CARBOXYMUCONOLACTONE DECARBOXYLASE FAMILY PROTEIN (AFU_ORTHOLOGUE AFUA_6G11590)"/>
    <property type="match status" value="1"/>
</dbReference>
<dbReference type="Pfam" id="PF02627">
    <property type="entry name" value="CMD"/>
    <property type="match status" value="1"/>
</dbReference>
<dbReference type="InterPro" id="IPR003779">
    <property type="entry name" value="CMD-like"/>
</dbReference>
<dbReference type="GO" id="GO:0051920">
    <property type="term" value="F:peroxiredoxin activity"/>
    <property type="evidence" value="ECO:0007669"/>
    <property type="project" value="InterPro"/>
</dbReference>
<dbReference type="SUPFAM" id="SSF69118">
    <property type="entry name" value="AhpD-like"/>
    <property type="match status" value="1"/>
</dbReference>
<reference evidence="2" key="1">
    <citation type="journal article" date="2020" name="mSystems">
        <title>Genome- and Community-Level Interaction Insights into Carbon Utilization and Element Cycling Functions of Hydrothermarchaeota in Hydrothermal Sediment.</title>
        <authorList>
            <person name="Zhou Z."/>
            <person name="Liu Y."/>
            <person name="Xu W."/>
            <person name="Pan J."/>
            <person name="Luo Z.H."/>
            <person name="Li M."/>
        </authorList>
    </citation>
    <scope>NUCLEOTIDE SEQUENCE</scope>
    <source>
        <strain evidence="2">SpSt-997</strain>
    </source>
</reference>
<proteinExistence type="predicted"/>
<dbReference type="AlphaFoldDB" id="A0A8J4HB31"/>
<accession>A0A8J4HB31</accession>
<dbReference type="Gene3D" id="1.20.1290.10">
    <property type="entry name" value="AhpD-like"/>
    <property type="match status" value="1"/>
</dbReference>